<comment type="subcellular location">
    <subcellularLocation>
        <location evidence="13">Cytoplasm</location>
    </subcellularLocation>
</comment>
<protein>
    <recommendedName>
        <fullName evidence="4 13">Homoserine kinase</fullName>
        <shortName evidence="13">HK</shortName>
        <shortName evidence="13">HSK</shortName>
        <ecNumber evidence="3 13">2.7.1.39</ecNumber>
    </recommendedName>
</protein>
<comment type="similarity">
    <text evidence="2 13">Belongs to the GHMP kinase family. Homoserine kinase subfamily.</text>
</comment>
<evidence type="ECO:0000256" key="10">
    <source>
        <dbReference type="ARBA" id="ARBA00022840"/>
    </source>
</evidence>
<organism evidence="16 17">
    <name type="scientific">Nicoliella lavandulae</name>
    <dbReference type="NCBI Taxonomy" id="3082954"/>
    <lineage>
        <taxon>Bacteria</taxon>
        <taxon>Bacillati</taxon>
        <taxon>Bacillota</taxon>
        <taxon>Bacilli</taxon>
        <taxon>Lactobacillales</taxon>
        <taxon>Lactobacillaceae</taxon>
        <taxon>Nicoliella</taxon>
    </lineage>
</organism>
<dbReference type="PIRSF" id="PIRSF000676">
    <property type="entry name" value="Homoser_kin"/>
    <property type="match status" value="1"/>
</dbReference>
<sequence length="294" mass="31909">MIKVTVPATSANLSVGFDCIGLAVDMQSKFTFEHNSNADLTISGCPSEFQNEDNLVYQGFKAVCNAIDQPVPKLSIQIHTNVPVSRGLGSSAACIVGGLVGANQWFDLPLNDQELLEIATKMEGHPDNVAPAIFGGLCMAFVDSNQQVQVVKYPVNKALQFVAIIPNFKISTAAARSVLPSQMSYPDVTHQVSHSLLMTHAVETGNLSQLKEAMNDRMHEPYRAKLIHHFDQIKAICNQFNSVLYISGSGSTMMAVTDQPTIKAQLVAQIKAAFPEWQVVPIMVDNHGAKSEVL</sequence>
<dbReference type="SUPFAM" id="SSF54211">
    <property type="entry name" value="Ribosomal protein S5 domain 2-like"/>
    <property type="match status" value="1"/>
</dbReference>
<keyword evidence="7 13" id="KW-0791">Threonine biosynthesis</keyword>
<keyword evidence="8 13" id="KW-0547">Nucleotide-binding</keyword>
<dbReference type="PANTHER" id="PTHR20861:SF1">
    <property type="entry name" value="HOMOSERINE KINASE"/>
    <property type="match status" value="1"/>
</dbReference>
<evidence type="ECO:0000256" key="7">
    <source>
        <dbReference type="ARBA" id="ARBA00022697"/>
    </source>
</evidence>
<dbReference type="Pfam" id="PF00288">
    <property type="entry name" value="GHMP_kinases_N"/>
    <property type="match status" value="1"/>
</dbReference>
<dbReference type="InterPro" id="IPR036554">
    <property type="entry name" value="GHMP_kinase_C_sf"/>
</dbReference>
<dbReference type="Proteomes" id="UP001370590">
    <property type="component" value="Unassembled WGS sequence"/>
</dbReference>
<dbReference type="EC" id="2.7.1.39" evidence="3 13"/>
<evidence type="ECO:0000256" key="5">
    <source>
        <dbReference type="ARBA" id="ARBA00022605"/>
    </source>
</evidence>
<comment type="caution">
    <text evidence="16">The sequence shown here is derived from an EMBL/GenBank/DDBJ whole genome shotgun (WGS) entry which is preliminary data.</text>
</comment>
<evidence type="ECO:0000256" key="13">
    <source>
        <dbReference type="HAMAP-Rule" id="MF_00384"/>
    </source>
</evidence>
<dbReference type="GO" id="GO:0004413">
    <property type="term" value="F:homoserine kinase activity"/>
    <property type="evidence" value="ECO:0007669"/>
    <property type="project" value="UniProtKB-EC"/>
</dbReference>
<dbReference type="InterPro" id="IPR013750">
    <property type="entry name" value="GHMP_kinase_C_dom"/>
</dbReference>
<keyword evidence="13" id="KW-0963">Cytoplasm</keyword>
<feature type="domain" description="GHMP kinase C-terminal" evidence="15">
    <location>
        <begin position="199"/>
        <end position="275"/>
    </location>
</feature>
<dbReference type="NCBIfam" id="TIGR00191">
    <property type="entry name" value="thrB"/>
    <property type="match status" value="1"/>
</dbReference>
<evidence type="ECO:0000256" key="12">
    <source>
        <dbReference type="ARBA" id="ARBA00049954"/>
    </source>
</evidence>
<dbReference type="RefSeq" id="WP_339960904.1">
    <property type="nucleotide sequence ID" value="NZ_JAWMWH010000003.1"/>
</dbReference>
<comment type="pathway">
    <text evidence="1 13">Amino-acid biosynthesis; L-threonine biosynthesis; L-threonine from L-aspartate: step 4/5.</text>
</comment>
<keyword evidence="5 13" id="KW-0028">Amino-acid biosynthesis</keyword>
<dbReference type="PROSITE" id="PS00627">
    <property type="entry name" value="GHMP_KINASES_ATP"/>
    <property type="match status" value="1"/>
</dbReference>
<keyword evidence="9 13" id="KW-0418">Kinase</keyword>
<accession>A0ABU8SMB9</accession>
<dbReference type="InterPro" id="IPR000870">
    <property type="entry name" value="Homoserine_kinase"/>
</dbReference>
<evidence type="ECO:0000256" key="2">
    <source>
        <dbReference type="ARBA" id="ARBA00007370"/>
    </source>
</evidence>
<name>A0ABU8SMB9_9LACO</name>
<dbReference type="InterPro" id="IPR020568">
    <property type="entry name" value="Ribosomal_Su5_D2-typ_SF"/>
</dbReference>
<evidence type="ECO:0000256" key="4">
    <source>
        <dbReference type="ARBA" id="ARBA00017858"/>
    </source>
</evidence>
<dbReference type="InterPro" id="IPR006203">
    <property type="entry name" value="GHMP_knse_ATP-bd_CS"/>
</dbReference>
<evidence type="ECO:0000256" key="1">
    <source>
        <dbReference type="ARBA" id="ARBA00005015"/>
    </source>
</evidence>
<dbReference type="InterPro" id="IPR006204">
    <property type="entry name" value="GHMP_kinase_N_dom"/>
</dbReference>
<dbReference type="EMBL" id="JAWMWH010000003">
    <property type="protein sequence ID" value="MEJ6401056.1"/>
    <property type="molecule type" value="Genomic_DNA"/>
</dbReference>
<dbReference type="PRINTS" id="PR00958">
    <property type="entry name" value="HOMSERKINASE"/>
</dbReference>
<comment type="catalytic activity">
    <reaction evidence="11 13">
        <text>L-homoserine + ATP = O-phospho-L-homoserine + ADP + H(+)</text>
        <dbReference type="Rhea" id="RHEA:13985"/>
        <dbReference type="ChEBI" id="CHEBI:15378"/>
        <dbReference type="ChEBI" id="CHEBI:30616"/>
        <dbReference type="ChEBI" id="CHEBI:57476"/>
        <dbReference type="ChEBI" id="CHEBI:57590"/>
        <dbReference type="ChEBI" id="CHEBI:456216"/>
        <dbReference type="EC" id="2.7.1.39"/>
    </reaction>
</comment>
<evidence type="ECO:0000259" key="15">
    <source>
        <dbReference type="Pfam" id="PF08544"/>
    </source>
</evidence>
<dbReference type="PANTHER" id="PTHR20861">
    <property type="entry name" value="HOMOSERINE/4-DIPHOSPHOCYTIDYL-2-C-METHYL-D-ERYTHRITOL KINASE"/>
    <property type="match status" value="1"/>
</dbReference>
<dbReference type="Gene3D" id="3.30.70.890">
    <property type="entry name" value="GHMP kinase, C-terminal domain"/>
    <property type="match status" value="1"/>
</dbReference>
<evidence type="ECO:0000313" key="17">
    <source>
        <dbReference type="Proteomes" id="UP001370590"/>
    </source>
</evidence>
<reference evidence="16 17" key="1">
    <citation type="submission" date="2023-10" db="EMBL/GenBank/DDBJ databases">
        <title>Nicoliella lavandulae sp. nov. isolated from Lavandula angustifolia flowers.</title>
        <authorList>
            <person name="Alcantara C."/>
            <person name="Zuniga M."/>
            <person name="Landete J.M."/>
            <person name="Monedero V."/>
        </authorList>
    </citation>
    <scope>NUCLEOTIDE SEQUENCE [LARGE SCALE GENOMIC DNA]</scope>
    <source>
        <strain evidence="16 17">Es01</strain>
    </source>
</reference>
<evidence type="ECO:0000259" key="14">
    <source>
        <dbReference type="Pfam" id="PF00288"/>
    </source>
</evidence>
<evidence type="ECO:0000256" key="8">
    <source>
        <dbReference type="ARBA" id="ARBA00022741"/>
    </source>
</evidence>
<dbReference type="Gene3D" id="3.30.230.10">
    <property type="match status" value="1"/>
</dbReference>
<keyword evidence="17" id="KW-1185">Reference proteome</keyword>
<feature type="domain" description="GHMP kinase N-terminal" evidence="14">
    <location>
        <begin position="54"/>
        <end position="136"/>
    </location>
</feature>
<feature type="binding site" evidence="13">
    <location>
        <begin position="83"/>
        <end position="93"/>
    </location>
    <ligand>
        <name>ATP</name>
        <dbReference type="ChEBI" id="CHEBI:30616"/>
    </ligand>
</feature>
<dbReference type="HAMAP" id="MF_00384">
    <property type="entry name" value="Homoser_kinase"/>
    <property type="match status" value="1"/>
</dbReference>
<dbReference type="Pfam" id="PF08544">
    <property type="entry name" value="GHMP_kinases_C"/>
    <property type="match status" value="1"/>
</dbReference>
<dbReference type="InterPro" id="IPR014721">
    <property type="entry name" value="Ribsml_uS5_D2-typ_fold_subgr"/>
</dbReference>
<keyword evidence="6 13" id="KW-0808">Transferase</keyword>
<comment type="function">
    <text evidence="12 13">Catalyzes the ATP-dependent phosphorylation of L-homoserine to L-homoserine phosphate.</text>
</comment>
<gene>
    <name evidence="13 16" type="primary">thrB</name>
    <name evidence="16" type="ORF">R4146_07855</name>
</gene>
<evidence type="ECO:0000256" key="9">
    <source>
        <dbReference type="ARBA" id="ARBA00022777"/>
    </source>
</evidence>
<evidence type="ECO:0000313" key="16">
    <source>
        <dbReference type="EMBL" id="MEJ6401056.1"/>
    </source>
</evidence>
<proteinExistence type="inferred from homology"/>
<evidence type="ECO:0000256" key="3">
    <source>
        <dbReference type="ARBA" id="ARBA00012078"/>
    </source>
</evidence>
<keyword evidence="10 13" id="KW-0067">ATP-binding</keyword>
<evidence type="ECO:0000256" key="6">
    <source>
        <dbReference type="ARBA" id="ARBA00022679"/>
    </source>
</evidence>
<evidence type="ECO:0000256" key="11">
    <source>
        <dbReference type="ARBA" id="ARBA00049375"/>
    </source>
</evidence>
<dbReference type="SUPFAM" id="SSF55060">
    <property type="entry name" value="GHMP Kinase, C-terminal domain"/>
    <property type="match status" value="1"/>
</dbReference>